<dbReference type="Proteomes" id="UP000228948">
    <property type="component" value="Chromosome"/>
</dbReference>
<dbReference type="InterPro" id="IPR006097">
    <property type="entry name" value="Glu/Leu/Phe/Val/Trp_DH_dimer"/>
</dbReference>
<evidence type="ECO:0000256" key="4">
    <source>
        <dbReference type="ARBA" id="ARBA00048584"/>
    </source>
</evidence>
<evidence type="ECO:0000256" key="9">
    <source>
        <dbReference type="RuleBase" id="RU004417"/>
    </source>
</evidence>
<accession>A0A2K8KGR4</accession>
<dbReference type="InterPro" id="IPR014362">
    <property type="entry name" value="Glu_DH"/>
</dbReference>
<dbReference type="AlphaFoldDB" id="A0A2K8KGR4"/>
<evidence type="ECO:0000256" key="6">
    <source>
        <dbReference type="PIRSR" id="PIRSR000185-1"/>
    </source>
</evidence>
<evidence type="ECO:0000259" key="10">
    <source>
        <dbReference type="SMART" id="SM00839"/>
    </source>
</evidence>
<feature type="binding site" evidence="7">
    <location>
        <position position="244"/>
    </location>
    <ligand>
        <name>NAD(+)</name>
        <dbReference type="ChEBI" id="CHEBI:57540"/>
    </ligand>
</feature>
<protein>
    <recommendedName>
        <fullName evidence="5">Glutamate dehydrogenase</fullName>
    </recommendedName>
</protein>
<dbReference type="GO" id="GO:0000166">
    <property type="term" value="F:nucleotide binding"/>
    <property type="evidence" value="ECO:0007669"/>
    <property type="project" value="UniProtKB-KW"/>
</dbReference>
<evidence type="ECO:0000313" key="11">
    <source>
        <dbReference type="EMBL" id="ATX65360.1"/>
    </source>
</evidence>
<feature type="binding site" evidence="7">
    <location>
        <position position="379"/>
    </location>
    <ligand>
        <name>substrate</name>
    </ligand>
</feature>
<proteinExistence type="inferred from homology"/>
<evidence type="ECO:0000256" key="3">
    <source>
        <dbReference type="ARBA" id="ARBA00023002"/>
    </source>
</evidence>
<keyword evidence="12" id="KW-1185">Reference proteome</keyword>
<dbReference type="PIRSF" id="PIRSF000185">
    <property type="entry name" value="Glu_DH"/>
    <property type="match status" value="1"/>
</dbReference>
<dbReference type="InterPro" id="IPR046346">
    <property type="entry name" value="Aminoacid_DH-like_N_sf"/>
</dbReference>
<dbReference type="InterPro" id="IPR006095">
    <property type="entry name" value="Glu/Leu/Phe/Val/Trp_DH"/>
</dbReference>
<name>A0A2K8KGR4_9RHOB</name>
<dbReference type="Pfam" id="PF00208">
    <property type="entry name" value="ELFV_dehydrog"/>
    <property type="match status" value="1"/>
</dbReference>
<evidence type="ECO:0000313" key="12">
    <source>
        <dbReference type="Proteomes" id="UP000228948"/>
    </source>
</evidence>
<dbReference type="Gene3D" id="1.10.285.10">
    <property type="entry name" value="Glutamate Dehydrogenase, chain A, domain 3"/>
    <property type="match status" value="2"/>
</dbReference>
<feature type="active site" description="Proton donor" evidence="6">
    <location>
        <position position="130"/>
    </location>
</feature>
<dbReference type="SUPFAM" id="SSF53223">
    <property type="entry name" value="Aminoacid dehydrogenase-like, N-terminal domain"/>
    <property type="match status" value="1"/>
</dbReference>
<dbReference type="InterPro" id="IPR006096">
    <property type="entry name" value="Glu/Leu/Phe/Val/Trp_DH_C"/>
</dbReference>
<dbReference type="PANTHER" id="PTHR43571">
    <property type="entry name" value="NADP-SPECIFIC GLUTAMATE DEHYDROGENASE 1-RELATED"/>
    <property type="match status" value="1"/>
</dbReference>
<feature type="binding site" evidence="7">
    <location>
        <position position="94"/>
    </location>
    <ligand>
        <name>substrate</name>
    </ligand>
</feature>
<dbReference type="PRINTS" id="PR00082">
    <property type="entry name" value="GLFDHDRGNASE"/>
</dbReference>
<comment type="subunit">
    <text evidence="2">Homohexamer.</text>
</comment>
<feature type="binding site" evidence="7">
    <location>
        <position position="213"/>
    </location>
    <ligand>
        <name>NAD(+)</name>
        <dbReference type="ChEBI" id="CHEBI:57540"/>
    </ligand>
</feature>
<dbReference type="GO" id="GO:0006537">
    <property type="term" value="P:glutamate biosynthetic process"/>
    <property type="evidence" value="ECO:0007669"/>
    <property type="project" value="TreeGrafter"/>
</dbReference>
<dbReference type="PANTHER" id="PTHR43571:SF1">
    <property type="entry name" value="NADP-SPECIFIC GLUTAMATE DEHYDROGENASE 1-RELATED"/>
    <property type="match status" value="1"/>
</dbReference>
<dbReference type="SMART" id="SM00839">
    <property type="entry name" value="ELFV_dehydrog"/>
    <property type="match status" value="1"/>
</dbReference>
<dbReference type="RefSeq" id="WP_071478937.1">
    <property type="nucleotide sequence ID" value="NZ_CP024899.1"/>
</dbReference>
<evidence type="ECO:0000256" key="1">
    <source>
        <dbReference type="ARBA" id="ARBA00006382"/>
    </source>
</evidence>
<dbReference type="KEGG" id="rbg:BG454_05590"/>
<dbReference type="Gene3D" id="3.40.50.10860">
    <property type="entry name" value="Leucine Dehydrogenase, chain A, domain 1"/>
    <property type="match status" value="1"/>
</dbReference>
<evidence type="ECO:0000256" key="8">
    <source>
        <dbReference type="PIRSR" id="PIRSR000185-3"/>
    </source>
</evidence>
<feature type="binding site" evidence="7">
    <location>
        <position position="169"/>
    </location>
    <ligand>
        <name>substrate</name>
    </ligand>
</feature>
<feature type="domain" description="Glutamate/phenylalanine/leucine/valine/L-tryptophan dehydrogenase C-terminal" evidence="10">
    <location>
        <begin position="206"/>
        <end position="448"/>
    </location>
</feature>
<keyword evidence="3 5" id="KW-0560">Oxidoreductase</keyword>
<dbReference type="InterPro" id="IPR036291">
    <property type="entry name" value="NAD(P)-bd_dom_sf"/>
</dbReference>
<evidence type="ECO:0000256" key="2">
    <source>
        <dbReference type="ARBA" id="ARBA00011643"/>
    </source>
</evidence>
<dbReference type="FunFam" id="3.40.50.720:FF:000030">
    <property type="entry name" value="Glutamate dehydrogenase"/>
    <property type="match status" value="1"/>
</dbReference>
<feature type="binding site" evidence="7">
    <location>
        <position position="118"/>
    </location>
    <ligand>
        <name>substrate</name>
    </ligand>
</feature>
<dbReference type="InterPro" id="IPR050724">
    <property type="entry name" value="Glu_Leu_Phe_Val_DH"/>
</dbReference>
<comment type="catalytic activity">
    <reaction evidence="4">
        <text>L-glutamate + NADP(+) + H2O = 2-oxoglutarate + NH4(+) + NADPH + H(+)</text>
        <dbReference type="Rhea" id="RHEA:11612"/>
        <dbReference type="ChEBI" id="CHEBI:15377"/>
        <dbReference type="ChEBI" id="CHEBI:15378"/>
        <dbReference type="ChEBI" id="CHEBI:16810"/>
        <dbReference type="ChEBI" id="CHEBI:28938"/>
        <dbReference type="ChEBI" id="CHEBI:29985"/>
        <dbReference type="ChEBI" id="CHEBI:57783"/>
        <dbReference type="ChEBI" id="CHEBI:58349"/>
        <dbReference type="EC" id="1.4.1.4"/>
    </reaction>
</comment>
<organism evidence="11 12">
    <name type="scientific">Roseinatronobacter bogoriensis subsp. barguzinensis</name>
    <dbReference type="NCBI Taxonomy" id="441209"/>
    <lineage>
        <taxon>Bacteria</taxon>
        <taxon>Pseudomonadati</taxon>
        <taxon>Pseudomonadota</taxon>
        <taxon>Alphaproteobacteria</taxon>
        <taxon>Rhodobacterales</taxon>
        <taxon>Paracoccaceae</taxon>
        <taxon>Roseinatronobacter</taxon>
    </lineage>
</organism>
<sequence length="450" mass="48216">MKDRAALLLDSFMEQIKPRHEGEDEFLQAVEEVARDVLTVEKASSEFTQARALERLCEADRIISFRITWRDDAGAVHINRGWRVQHSNLLGPYKGGLRWAPNVSRSVLKFLAFEQAFKNALTGLPLGAAKGGADFDPQGRSQAEIERFAQAFMAELGPHIGPDRDVPAGDIGVGAREVGLMARAWVQQAQRWGGALTGKPLPLGGSDNRAEATGYGLIHFLSAMLAEEAQDLEGKRVALSGRGNVSRYAARKAMTMGAQVISLSGRAGTWYAPDGFSTDALDWVLEATGDAAQTPPAHLGVDFREGARPWGLSPEIALPCATQNELDIDDARALADGGCRFLAEGANMPLTAAAEAQLTRAGVIQAPGKAANAGGVAVSGLEMQQNASFARWSPERVERELREIMCAIHTRLKAERASCCTAGGGIDYRRAANVAGYRKLARAVVDGGVL</sequence>
<feature type="site" description="Important for catalysis" evidence="8">
    <location>
        <position position="170"/>
    </location>
</feature>
<dbReference type="GO" id="GO:0004354">
    <property type="term" value="F:glutamate dehydrogenase (NADP+) activity"/>
    <property type="evidence" value="ECO:0007669"/>
    <property type="project" value="UniProtKB-EC"/>
</dbReference>
<dbReference type="SUPFAM" id="SSF51735">
    <property type="entry name" value="NAD(P)-binding Rossmann-fold domains"/>
    <property type="match status" value="1"/>
</dbReference>
<keyword evidence="7" id="KW-0547">Nucleotide-binding</keyword>
<dbReference type="STRING" id="441209.GCA_001870665_00033"/>
<dbReference type="EMBL" id="CP024899">
    <property type="protein sequence ID" value="ATX65360.1"/>
    <property type="molecule type" value="Genomic_DNA"/>
</dbReference>
<dbReference type="GO" id="GO:0005829">
    <property type="term" value="C:cytosol"/>
    <property type="evidence" value="ECO:0007669"/>
    <property type="project" value="TreeGrafter"/>
</dbReference>
<dbReference type="OrthoDB" id="9803297at2"/>
<dbReference type="Gene3D" id="3.40.50.720">
    <property type="entry name" value="NAD(P)-binding Rossmann-like Domain"/>
    <property type="match status" value="1"/>
</dbReference>
<feature type="binding site" evidence="7">
    <location>
        <position position="115"/>
    </location>
    <ligand>
        <name>substrate</name>
    </ligand>
</feature>
<reference evidence="11 12" key="1">
    <citation type="submission" date="2017-11" db="EMBL/GenBank/DDBJ databases">
        <title>Revised Sequence and Annotation of the Rhodobaca barguzinensis strain alga05 Genome.</title>
        <authorList>
            <person name="Kopejtka K."/>
            <person name="Tomasch J.M."/>
            <person name="Bunk B."/>
            <person name="Koblizek M."/>
        </authorList>
    </citation>
    <scope>NUCLEOTIDE SEQUENCE [LARGE SCALE GENOMIC DNA]</scope>
    <source>
        <strain evidence="12">alga05</strain>
    </source>
</reference>
<dbReference type="Pfam" id="PF02812">
    <property type="entry name" value="ELFV_dehydrog_N"/>
    <property type="match status" value="1"/>
</dbReference>
<evidence type="ECO:0000256" key="7">
    <source>
        <dbReference type="PIRSR" id="PIRSR000185-2"/>
    </source>
</evidence>
<keyword evidence="7" id="KW-0520">NAD</keyword>
<dbReference type="NCBIfam" id="NF006929">
    <property type="entry name" value="PRK09414.1"/>
    <property type="match status" value="1"/>
</dbReference>
<evidence type="ECO:0000256" key="5">
    <source>
        <dbReference type="PIRNR" id="PIRNR000185"/>
    </source>
</evidence>
<gene>
    <name evidence="11" type="ORF">BG454_05590</name>
</gene>
<comment type="similarity">
    <text evidence="1 5 9">Belongs to the Glu/Leu/Phe/Val dehydrogenases family.</text>
</comment>